<proteinExistence type="predicted"/>
<dbReference type="Proteomes" id="UP001600109">
    <property type="component" value="Unassembled WGS sequence"/>
</dbReference>
<dbReference type="EMBL" id="JBHZPZ010000024">
    <property type="protein sequence ID" value="MFE3869394.1"/>
    <property type="molecule type" value="Genomic_DNA"/>
</dbReference>
<evidence type="ECO:0000313" key="1">
    <source>
        <dbReference type="EMBL" id="MFE3869394.1"/>
    </source>
</evidence>
<gene>
    <name evidence="1" type="ORF">ACFX5E_15120</name>
</gene>
<name>A0ABW6HZE5_9FLAO</name>
<dbReference type="RefSeq" id="WP_379856005.1">
    <property type="nucleotide sequence ID" value="NZ_JBHZPZ010000024.1"/>
</dbReference>
<accession>A0ABW6HZE5</accession>
<keyword evidence="2" id="KW-1185">Reference proteome</keyword>
<sequence length="71" mass="7939">MKKLVLIALCFSFLVGCKKDKTMEETPTVTSLDAKVQPVEFAVAKYTEMGKKITGVFIQRGYGCMDVKLCR</sequence>
<evidence type="ECO:0000313" key="2">
    <source>
        <dbReference type="Proteomes" id="UP001600109"/>
    </source>
</evidence>
<dbReference type="PROSITE" id="PS51257">
    <property type="entry name" value="PROKAR_LIPOPROTEIN"/>
    <property type="match status" value="1"/>
</dbReference>
<organism evidence="1 2">
    <name type="scientific">Flavobacterium xylosi</name>
    <dbReference type="NCBI Taxonomy" id="3230415"/>
    <lineage>
        <taxon>Bacteria</taxon>
        <taxon>Pseudomonadati</taxon>
        <taxon>Bacteroidota</taxon>
        <taxon>Flavobacteriia</taxon>
        <taxon>Flavobacteriales</taxon>
        <taxon>Flavobacteriaceae</taxon>
        <taxon>Flavobacterium</taxon>
    </lineage>
</organism>
<protein>
    <submittedName>
        <fullName evidence="1">Uncharacterized protein</fullName>
    </submittedName>
</protein>
<comment type="caution">
    <text evidence="1">The sequence shown here is derived from an EMBL/GenBank/DDBJ whole genome shotgun (WGS) entry which is preliminary data.</text>
</comment>
<reference evidence="1 2" key="1">
    <citation type="submission" date="2024-06" db="EMBL/GenBank/DDBJ databases">
        <title>Flavobacterium spp. isolated from glacier.</title>
        <authorList>
            <person name="Han D."/>
        </authorList>
    </citation>
    <scope>NUCLEOTIDE SEQUENCE [LARGE SCALE GENOMIC DNA]</scope>
    <source>
        <strain evidence="1 2">LS2P90</strain>
    </source>
</reference>